<protein>
    <submittedName>
        <fullName evidence="2">Lox9</fullName>
    </submittedName>
</protein>
<evidence type="ECO:0000313" key="2">
    <source>
        <dbReference type="EMBL" id="JAD91899.1"/>
    </source>
</evidence>
<dbReference type="AlphaFoldDB" id="A0A0A9DTI8"/>
<feature type="compositionally biased region" description="Polar residues" evidence="1">
    <location>
        <begin position="1"/>
        <end position="16"/>
    </location>
</feature>
<accession>A0A0A9DTI8</accession>
<reference evidence="2" key="1">
    <citation type="submission" date="2014-09" db="EMBL/GenBank/DDBJ databases">
        <authorList>
            <person name="Magalhaes I.L.F."/>
            <person name="Oliveira U."/>
            <person name="Santos F.R."/>
            <person name="Vidigal T.H.D.A."/>
            <person name="Brescovit A.D."/>
            <person name="Santos A.J."/>
        </authorList>
    </citation>
    <scope>NUCLEOTIDE SEQUENCE</scope>
    <source>
        <tissue evidence="2">Shoot tissue taken approximately 20 cm above the soil surface</tissue>
    </source>
</reference>
<dbReference type="EMBL" id="GBRH01205996">
    <property type="protein sequence ID" value="JAD91899.1"/>
    <property type="molecule type" value="Transcribed_RNA"/>
</dbReference>
<feature type="region of interest" description="Disordered" evidence="1">
    <location>
        <begin position="1"/>
        <end position="21"/>
    </location>
</feature>
<organism evidence="2">
    <name type="scientific">Arundo donax</name>
    <name type="common">Giant reed</name>
    <name type="synonym">Donax arundinaceus</name>
    <dbReference type="NCBI Taxonomy" id="35708"/>
    <lineage>
        <taxon>Eukaryota</taxon>
        <taxon>Viridiplantae</taxon>
        <taxon>Streptophyta</taxon>
        <taxon>Embryophyta</taxon>
        <taxon>Tracheophyta</taxon>
        <taxon>Spermatophyta</taxon>
        <taxon>Magnoliopsida</taxon>
        <taxon>Liliopsida</taxon>
        <taxon>Poales</taxon>
        <taxon>Poaceae</taxon>
        <taxon>PACMAD clade</taxon>
        <taxon>Arundinoideae</taxon>
        <taxon>Arundineae</taxon>
        <taxon>Arundo</taxon>
    </lineage>
</organism>
<evidence type="ECO:0000256" key="1">
    <source>
        <dbReference type="SAM" id="MobiDB-lite"/>
    </source>
</evidence>
<reference evidence="2" key="2">
    <citation type="journal article" date="2015" name="Data Brief">
        <title>Shoot transcriptome of the giant reed, Arundo donax.</title>
        <authorList>
            <person name="Barrero R.A."/>
            <person name="Guerrero F.D."/>
            <person name="Moolhuijzen P."/>
            <person name="Goolsby J.A."/>
            <person name="Tidwell J."/>
            <person name="Bellgard S.E."/>
            <person name="Bellgard M.I."/>
        </authorList>
    </citation>
    <scope>NUCLEOTIDE SEQUENCE</scope>
    <source>
        <tissue evidence="2">Shoot tissue taken approximately 20 cm above the soil surface</tissue>
    </source>
</reference>
<proteinExistence type="predicted"/>
<sequence length="60" mass="6308">MSSSATLRPTMSQSASRWPATASLRSSFCFRRTVSAARTATFSGRLSAPAPFPGAASRGR</sequence>
<name>A0A0A9DTI8_ARUDO</name>